<keyword evidence="3" id="KW-1185">Reference proteome</keyword>
<dbReference type="EMBL" id="FQ311868">
    <property type="protein sequence ID" value="CBS87350.1"/>
    <property type="molecule type" value="Genomic_DNA"/>
</dbReference>
<feature type="region of interest" description="Disordered" evidence="1">
    <location>
        <begin position="16"/>
        <end position="35"/>
    </location>
</feature>
<evidence type="ECO:0000313" key="2">
    <source>
        <dbReference type="EMBL" id="CBS87350.1"/>
    </source>
</evidence>
<dbReference type="AlphaFoldDB" id="G7Z8M2"/>
<dbReference type="HOGENOM" id="CLU_3004123_0_0_5"/>
<organism evidence="2 3">
    <name type="scientific">Azospirillum lipoferum (strain 4B)</name>
    <dbReference type="NCBI Taxonomy" id="862719"/>
    <lineage>
        <taxon>Bacteria</taxon>
        <taxon>Pseudomonadati</taxon>
        <taxon>Pseudomonadota</taxon>
        <taxon>Alphaproteobacteria</taxon>
        <taxon>Rhodospirillales</taxon>
        <taxon>Azospirillaceae</taxon>
        <taxon>Azospirillum</taxon>
    </lineage>
</organism>
<dbReference type="KEGG" id="ali:AZOLI_2120"/>
<protein>
    <submittedName>
        <fullName evidence="2">Uncharacterized protein</fullName>
    </submittedName>
</protein>
<name>G7Z8M2_AZOL4</name>
<accession>G7Z8M2</accession>
<proteinExistence type="predicted"/>
<gene>
    <name evidence="2" type="ordered locus">AZOLI_2120</name>
</gene>
<evidence type="ECO:0000313" key="3">
    <source>
        <dbReference type="Proteomes" id="UP000005667"/>
    </source>
</evidence>
<evidence type="ECO:0000256" key="1">
    <source>
        <dbReference type="SAM" id="MobiDB-lite"/>
    </source>
</evidence>
<reference evidence="3" key="1">
    <citation type="journal article" date="2011" name="PLoS Genet.">
        <title>Azospirillum genomes reveal transition of bacteria from aquatic to terrestrial environments.</title>
        <authorList>
            <person name="Wisniewski-Dye F."/>
            <person name="Borziak K."/>
            <person name="Khalsa-Moyers G."/>
            <person name="Alexandre G."/>
            <person name="Sukharnikov L.O."/>
            <person name="Wuichet K."/>
            <person name="Hurst G.B."/>
            <person name="McDonald W.H."/>
            <person name="Robertson J.S."/>
            <person name="Barbe V."/>
            <person name="Calteau A."/>
            <person name="Rouy Z."/>
            <person name="Mangenot S."/>
            <person name="Prigent-Combaret C."/>
            <person name="Normand P."/>
            <person name="Boyer M."/>
            <person name="Siguier P."/>
            <person name="Dessaux Y."/>
            <person name="Elmerich C."/>
            <person name="Condemine G."/>
            <person name="Krishnen G."/>
            <person name="Kennedy I."/>
            <person name="Paterson A.H."/>
            <person name="Gonzalez V."/>
            <person name="Mavingui P."/>
            <person name="Zhulin I.B."/>
        </authorList>
    </citation>
    <scope>NUCLEOTIDE SEQUENCE [LARGE SCALE GENOMIC DNA]</scope>
    <source>
        <strain evidence="3">4B</strain>
    </source>
</reference>
<sequence>MDGAVHILGMAAGKPGKLRDVGEGGGARPVPGLWMTPESAHAVPCRTIRLGGAGAK</sequence>
<dbReference type="Proteomes" id="UP000005667">
    <property type="component" value="Chromosome"/>
</dbReference>